<dbReference type="Gene3D" id="3.40.50.300">
    <property type="entry name" value="P-loop containing nucleotide triphosphate hydrolases"/>
    <property type="match status" value="1"/>
</dbReference>
<keyword evidence="11" id="KW-1185">Reference proteome</keyword>
<comment type="domain">
    <text evidence="6">The Q motif is unique to and characteristic of the DEAD box family of RNA helicases and controls ATP binding and hydrolysis.</text>
</comment>
<keyword evidence="4 6" id="KW-0067">ATP-binding</keyword>
<evidence type="ECO:0000259" key="9">
    <source>
        <dbReference type="PROSITE" id="PS51195"/>
    </source>
</evidence>
<keyword evidence="2 6" id="KW-0378">Hydrolase</keyword>
<keyword evidence="1 6" id="KW-0547">Nucleotide-binding</keyword>
<feature type="compositionally biased region" description="Polar residues" evidence="7">
    <location>
        <begin position="38"/>
        <end position="49"/>
    </location>
</feature>
<evidence type="ECO:0000256" key="2">
    <source>
        <dbReference type="ARBA" id="ARBA00022801"/>
    </source>
</evidence>
<dbReference type="SUPFAM" id="SSF52540">
    <property type="entry name" value="P-loop containing nucleoside triphosphate hydrolases"/>
    <property type="match status" value="1"/>
</dbReference>
<dbReference type="Proteomes" id="UP000265520">
    <property type="component" value="Unassembled WGS sequence"/>
</dbReference>
<dbReference type="InterPro" id="IPR027417">
    <property type="entry name" value="P-loop_NTPase"/>
</dbReference>
<evidence type="ECO:0000256" key="7">
    <source>
        <dbReference type="SAM" id="MobiDB-lite"/>
    </source>
</evidence>
<feature type="region of interest" description="Disordered" evidence="7">
    <location>
        <begin position="38"/>
        <end position="58"/>
    </location>
</feature>
<evidence type="ECO:0000313" key="10">
    <source>
        <dbReference type="EMBL" id="MCI20106.1"/>
    </source>
</evidence>
<dbReference type="AlphaFoldDB" id="A0A392Q982"/>
<comment type="function">
    <text evidence="6">RNA helicase.</text>
</comment>
<evidence type="ECO:0000256" key="1">
    <source>
        <dbReference type="ARBA" id="ARBA00022741"/>
    </source>
</evidence>
<dbReference type="InterPro" id="IPR014014">
    <property type="entry name" value="RNA_helicase_DEAD_Q_motif"/>
</dbReference>
<dbReference type="Pfam" id="PF00270">
    <property type="entry name" value="DEAD"/>
    <property type="match status" value="1"/>
</dbReference>
<comment type="catalytic activity">
    <reaction evidence="6">
        <text>ATP + H2O = ADP + phosphate + H(+)</text>
        <dbReference type="Rhea" id="RHEA:13065"/>
        <dbReference type="ChEBI" id="CHEBI:15377"/>
        <dbReference type="ChEBI" id="CHEBI:15378"/>
        <dbReference type="ChEBI" id="CHEBI:30616"/>
        <dbReference type="ChEBI" id="CHEBI:43474"/>
        <dbReference type="ChEBI" id="CHEBI:456216"/>
        <dbReference type="EC" id="3.6.4.13"/>
    </reaction>
</comment>
<keyword evidence="3 6" id="KW-0347">Helicase</keyword>
<feature type="transmembrane region" description="Helical" evidence="8">
    <location>
        <begin position="126"/>
        <end position="144"/>
    </location>
</feature>
<dbReference type="InterPro" id="IPR011545">
    <property type="entry name" value="DEAD/DEAH_box_helicase_dom"/>
</dbReference>
<evidence type="ECO:0000256" key="5">
    <source>
        <dbReference type="PROSITE-ProRule" id="PRU00552"/>
    </source>
</evidence>
<comment type="similarity">
    <text evidence="6">Belongs to the DEAD box helicase family.</text>
</comment>
<name>A0A392Q982_9FABA</name>
<keyword evidence="6" id="KW-0694">RNA-binding</keyword>
<proteinExistence type="inferred from homology"/>
<evidence type="ECO:0000256" key="4">
    <source>
        <dbReference type="ARBA" id="ARBA00022840"/>
    </source>
</evidence>
<dbReference type="PROSITE" id="PS51195">
    <property type="entry name" value="Q_MOTIF"/>
    <property type="match status" value="1"/>
</dbReference>
<reference evidence="10 11" key="1">
    <citation type="journal article" date="2018" name="Front. Plant Sci.">
        <title>Red Clover (Trifolium pratense) and Zigzag Clover (T. medium) - A Picture of Genomic Similarities and Differences.</title>
        <authorList>
            <person name="Dluhosova J."/>
            <person name="Istvanek J."/>
            <person name="Nedelnik J."/>
            <person name="Repkova J."/>
        </authorList>
    </citation>
    <scope>NUCLEOTIDE SEQUENCE [LARGE SCALE GENOMIC DNA]</scope>
    <source>
        <strain evidence="11">cv. 10/8</strain>
        <tissue evidence="10">Leaf</tissue>
    </source>
</reference>
<feature type="domain" description="DEAD-box RNA helicase Q" evidence="9">
    <location>
        <begin position="75"/>
        <end position="103"/>
    </location>
</feature>
<keyword evidence="8" id="KW-0812">Transmembrane</keyword>
<protein>
    <recommendedName>
        <fullName evidence="6">ATP-dependent RNA helicase</fullName>
        <ecNumber evidence="6">3.6.4.13</ecNumber>
    </recommendedName>
</protein>
<accession>A0A392Q982</accession>
<comment type="caution">
    <text evidence="10">The sequence shown here is derived from an EMBL/GenBank/DDBJ whole genome shotgun (WGS) entry which is preliminary data.</text>
</comment>
<keyword evidence="8" id="KW-0472">Membrane</keyword>
<evidence type="ECO:0000313" key="11">
    <source>
        <dbReference type="Proteomes" id="UP000265520"/>
    </source>
</evidence>
<evidence type="ECO:0000256" key="8">
    <source>
        <dbReference type="SAM" id="Phobius"/>
    </source>
</evidence>
<dbReference type="EC" id="3.6.4.13" evidence="6"/>
<sequence length="145" mass="16001">MRKPNSKEFHKKQLRKLRSKEFRKKQIDEINLLNSWIQSQKPESGSNPMSVPPLPNNSPVGRLADGTFSRYAGVARFEQLPISKNIKKALIRSKFVSMTDIQRASLPHALCGRDVLGASKTGSGKTLAFIIPVSVVLISVFGLGA</sequence>
<dbReference type="GO" id="GO:0016787">
    <property type="term" value="F:hydrolase activity"/>
    <property type="evidence" value="ECO:0007669"/>
    <property type="project" value="UniProtKB-KW"/>
</dbReference>
<dbReference type="GO" id="GO:0003723">
    <property type="term" value="F:RNA binding"/>
    <property type="evidence" value="ECO:0007669"/>
    <property type="project" value="UniProtKB-UniRule"/>
</dbReference>
<evidence type="ECO:0000256" key="6">
    <source>
        <dbReference type="RuleBase" id="RU365068"/>
    </source>
</evidence>
<keyword evidence="8" id="KW-1133">Transmembrane helix</keyword>
<feature type="short sequence motif" description="Q motif" evidence="5">
    <location>
        <begin position="75"/>
        <end position="103"/>
    </location>
</feature>
<organism evidence="10 11">
    <name type="scientific">Trifolium medium</name>
    <dbReference type="NCBI Taxonomy" id="97028"/>
    <lineage>
        <taxon>Eukaryota</taxon>
        <taxon>Viridiplantae</taxon>
        <taxon>Streptophyta</taxon>
        <taxon>Embryophyta</taxon>
        <taxon>Tracheophyta</taxon>
        <taxon>Spermatophyta</taxon>
        <taxon>Magnoliopsida</taxon>
        <taxon>eudicotyledons</taxon>
        <taxon>Gunneridae</taxon>
        <taxon>Pentapetalae</taxon>
        <taxon>rosids</taxon>
        <taxon>fabids</taxon>
        <taxon>Fabales</taxon>
        <taxon>Fabaceae</taxon>
        <taxon>Papilionoideae</taxon>
        <taxon>50 kb inversion clade</taxon>
        <taxon>NPAAA clade</taxon>
        <taxon>Hologalegina</taxon>
        <taxon>IRL clade</taxon>
        <taxon>Trifolieae</taxon>
        <taxon>Trifolium</taxon>
    </lineage>
</organism>
<dbReference type="EMBL" id="LXQA010118130">
    <property type="protein sequence ID" value="MCI20106.1"/>
    <property type="molecule type" value="Genomic_DNA"/>
</dbReference>
<dbReference type="PANTHER" id="PTHR24031">
    <property type="entry name" value="RNA HELICASE"/>
    <property type="match status" value="1"/>
</dbReference>
<dbReference type="GO" id="GO:0003724">
    <property type="term" value="F:RNA helicase activity"/>
    <property type="evidence" value="ECO:0007669"/>
    <property type="project" value="UniProtKB-EC"/>
</dbReference>
<evidence type="ECO:0000256" key="3">
    <source>
        <dbReference type="ARBA" id="ARBA00022806"/>
    </source>
</evidence>
<dbReference type="GO" id="GO:0005524">
    <property type="term" value="F:ATP binding"/>
    <property type="evidence" value="ECO:0007669"/>
    <property type="project" value="UniProtKB-UniRule"/>
</dbReference>